<comment type="similarity">
    <text evidence="1 2">Belongs to the polypeptide deformylase family.</text>
</comment>
<feature type="binding site" evidence="2">
    <location>
        <position position="140"/>
    </location>
    <ligand>
        <name>Fe cation</name>
        <dbReference type="ChEBI" id="CHEBI:24875"/>
    </ligand>
</feature>
<name>A0A554LKM3_9BACT</name>
<evidence type="ECO:0000313" key="3">
    <source>
        <dbReference type="EMBL" id="TSC93421.1"/>
    </source>
</evidence>
<dbReference type="InterPro" id="IPR023635">
    <property type="entry name" value="Peptide_deformylase"/>
</dbReference>
<dbReference type="HAMAP" id="MF_00163">
    <property type="entry name" value="Pep_deformylase"/>
    <property type="match status" value="1"/>
</dbReference>
<dbReference type="AlphaFoldDB" id="A0A554LKM3"/>
<comment type="catalytic activity">
    <reaction evidence="2">
        <text>N-terminal N-formyl-L-methionyl-[peptide] + H2O = N-terminal L-methionyl-[peptide] + formate</text>
        <dbReference type="Rhea" id="RHEA:24420"/>
        <dbReference type="Rhea" id="RHEA-COMP:10639"/>
        <dbReference type="Rhea" id="RHEA-COMP:10640"/>
        <dbReference type="ChEBI" id="CHEBI:15377"/>
        <dbReference type="ChEBI" id="CHEBI:15740"/>
        <dbReference type="ChEBI" id="CHEBI:49298"/>
        <dbReference type="ChEBI" id="CHEBI:64731"/>
        <dbReference type="EC" id="3.5.1.88"/>
    </reaction>
</comment>
<keyword evidence="2" id="KW-0378">Hydrolase</keyword>
<dbReference type="Gene3D" id="3.90.45.10">
    <property type="entry name" value="Peptide deformylase"/>
    <property type="match status" value="1"/>
</dbReference>
<comment type="cofactor">
    <cofactor evidence="2">
        <name>Fe(2+)</name>
        <dbReference type="ChEBI" id="CHEBI:29033"/>
    </cofactor>
    <text evidence="2">Binds 1 Fe(2+) ion.</text>
</comment>
<comment type="caution">
    <text evidence="3">The sequence shown here is derived from an EMBL/GenBank/DDBJ whole genome shotgun (WGS) entry which is preliminary data.</text>
</comment>
<accession>A0A554LKM3</accession>
<dbReference type="EMBL" id="VMGK01000002">
    <property type="protein sequence ID" value="TSC93421.1"/>
    <property type="molecule type" value="Genomic_DNA"/>
</dbReference>
<dbReference type="PANTHER" id="PTHR10458:SF22">
    <property type="entry name" value="PEPTIDE DEFORMYLASE"/>
    <property type="match status" value="1"/>
</dbReference>
<proteinExistence type="inferred from homology"/>
<dbReference type="EC" id="3.5.1.88" evidence="2"/>
<evidence type="ECO:0000313" key="4">
    <source>
        <dbReference type="Proteomes" id="UP000315689"/>
    </source>
</evidence>
<keyword evidence="2" id="KW-0479">Metal-binding</keyword>
<feature type="binding site" evidence="2">
    <location>
        <position position="144"/>
    </location>
    <ligand>
        <name>Fe cation</name>
        <dbReference type="ChEBI" id="CHEBI:24875"/>
    </ligand>
</feature>
<feature type="active site" evidence="2">
    <location>
        <position position="141"/>
    </location>
</feature>
<dbReference type="InterPro" id="IPR036821">
    <property type="entry name" value="Peptide_deformylase_sf"/>
</dbReference>
<evidence type="ECO:0000256" key="1">
    <source>
        <dbReference type="ARBA" id="ARBA00010759"/>
    </source>
</evidence>
<dbReference type="GO" id="GO:0046872">
    <property type="term" value="F:metal ion binding"/>
    <property type="evidence" value="ECO:0007669"/>
    <property type="project" value="UniProtKB-KW"/>
</dbReference>
<dbReference type="Proteomes" id="UP000315689">
    <property type="component" value="Unassembled WGS sequence"/>
</dbReference>
<reference evidence="3 4" key="1">
    <citation type="submission" date="2017-07" db="EMBL/GenBank/DDBJ databases">
        <title>Mechanisms for carbon and nitrogen cycling indicate functional differentiation within the Candidate Phyla Radiation.</title>
        <authorList>
            <person name="Danczak R.E."/>
            <person name="Johnston M.D."/>
            <person name="Kenah C."/>
            <person name="Slattery M."/>
            <person name="Wrighton K.C."/>
            <person name="Wilkins M.J."/>
        </authorList>
    </citation>
    <scope>NUCLEOTIDE SEQUENCE [LARGE SCALE GENOMIC DNA]</scope>
    <source>
        <strain evidence="3">Licking1014_7</strain>
    </source>
</reference>
<dbReference type="GO" id="GO:0006412">
    <property type="term" value="P:translation"/>
    <property type="evidence" value="ECO:0007669"/>
    <property type="project" value="UniProtKB-UniRule"/>
</dbReference>
<organism evidence="3 4">
    <name type="scientific">Candidatus Berkelbacteria bacterium Licking1014_7</name>
    <dbReference type="NCBI Taxonomy" id="2017147"/>
    <lineage>
        <taxon>Bacteria</taxon>
        <taxon>Candidatus Berkelbacteria</taxon>
    </lineage>
</organism>
<dbReference type="NCBIfam" id="NF001159">
    <property type="entry name" value="PRK00150.1-3"/>
    <property type="match status" value="1"/>
</dbReference>
<dbReference type="SUPFAM" id="SSF56420">
    <property type="entry name" value="Peptide deformylase"/>
    <property type="match status" value="1"/>
</dbReference>
<gene>
    <name evidence="2" type="primary">def</name>
    <name evidence="3" type="ORF">CEN89_96</name>
</gene>
<feature type="binding site" evidence="2">
    <location>
        <position position="98"/>
    </location>
    <ligand>
        <name>Fe cation</name>
        <dbReference type="ChEBI" id="CHEBI:24875"/>
    </ligand>
</feature>
<sequence>MPEQNNQYQIRIYPDPFLRKKTQRVSIFDKALLSEIQVMEKFKFENKGIGLAANQIGISKQMILVNTDPENIKSKIRIIINPKIISRSKETLIDKEGCLSVLGKKIAIARCIKVVVLGQNEKGERIKIKAKDLLARVLQHEIDHLNGKLIIDYEDKN</sequence>
<keyword evidence="2" id="KW-0648">Protein biosynthesis</keyword>
<comment type="function">
    <text evidence="2">Removes the formyl group from the N-terminal Met of newly synthesized proteins. Requires at least a dipeptide for an efficient rate of reaction. N-terminal L-methionine is a prerequisite for activity but the enzyme has broad specificity at other positions.</text>
</comment>
<dbReference type="PIRSF" id="PIRSF004749">
    <property type="entry name" value="Pep_def"/>
    <property type="match status" value="1"/>
</dbReference>
<dbReference type="GO" id="GO:0042586">
    <property type="term" value="F:peptide deformylase activity"/>
    <property type="evidence" value="ECO:0007669"/>
    <property type="project" value="UniProtKB-UniRule"/>
</dbReference>
<dbReference type="Pfam" id="PF01327">
    <property type="entry name" value="Pep_deformylase"/>
    <property type="match status" value="1"/>
</dbReference>
<dbReference type="CDD" id="cd00487">
    <property type="entry name" value="Pep_deformylase"/>
    <property type="match status" value="1"/>
</dbReference>
<protein>
    <recommendedName>
        <fullName evidence="2">Peptide deformylase</fullName>
        <shortName evidence="2">PDF</shortName>
        <ecNumber evidence="2">3.5.1.88</ecNumber>
    </recommendedName>
    <alternativeName>
        <fullName evidence="2">Polypeptide deformylase</fullName>
    </alternativeName>
</protein>
<dbReference type="PRINTS" id="PR01576">
    <property type="entry name" value="PDEFORMYLASE"/>
</dbReference>
<evidence type="ECO:0000256" key="2">
    <source>
        <dbReference type="HAMAP-Rule" id="MF_00163"/>
    </source>
</evidence>
<keyword evidence="2" id="KW-0408">Iron</keyword>
<dbReference type="PANTHER" id="PTHR10458">
    <property type="entry name" value="PEPTIDE DEFORMYLASE"/>
    <property type="match status" value="1"/>
</dbReference>
<dbReference type="NCBIfam" id="TIGR00079">
    <property type="entry name" value="pept_deformyl"/>
    <property type="match status" value="1"/>
</dbReference>